<protein>
    <submittedName>
        <fullName evidence="1">Uncharacterized protein</fullName>
    </submittedName>
</protein>
<name>A0A3A9W5X2_9ACTN</name>
<evidence type="ECO:0000313" key="2">
    <source>
        <dbReference type="EMBL" id="RKN21753.1"/>
    </source>
</evidence>
<sequence>MDEALLAALTAETGLTFLFIGNGGFGGGPVADVYACGTALLIETSDPDTGVKALLVRADSAERAAAVRDALAAALGTVWTERALRAQVEASLPEGADPGLVALVMAVGGAEPEPGTAALLRRARRGLGREVREAARNAAAVAAELAHDPMVVTGPPEADLEEVLRPAEPVDGEEGWVTLRPGVQGRAVPRPVTWLRAPEDDGFVHGFTVDHDWLISVVGRLGEEWFEEIWTTPDGRTALHEVNHPELSCHHLAVHGADAATVARLLTEAGANPLDAPPRELPRTAA</sequence>
<organism evidence="1 4">
    <name type="scientific">Streptomyces radicis</name>
    <dbReference type="NCBI Taxonomy" id="1750517"/>
    <lineage>
        <taxon>Bacteria</taxon>
        <taxon>Bacillati</taxon>
        <taxon>Actinomycetota</taxon>
        <taxon>Actinomycetes</taxon>
        <taxon>Kitasatosporales</taxon>
        <taxon>Streptomycetaceae</taxon>
        <taxon>Streptomyces</taxon>
    </lineage>
</organism>
<dbReference type="OrthoDB" id="3468584at2"/>
<comment type="caution">
    <text evidence="1">The sequence shown here is derived from an EMBL/GenBank/DDBJ whole genome shotgun (WGS) entry which is preliminary data.</text>
</comment>
<evidence type="ECO:0000313" key="4">
    <source>
        <dbReference type="Proteomes" id="UP000275024"/>
    </source>
</evidence>
<accession>A0A3A9W5X2</accession>
<dbReference type="Proteomes" id="UP000275024">
    <property type="component" value="Unassembled WGS sequence"/>
</dbReference>
<evidence type="ECO:0000313" key="1">
    <source>
        <dbReference type="EMBL" id="RKN08595.1"/>
    </source>
</evidence>
<keyword evidence="3" id="KW-1185">Reference proteome</keyword>
<dbReference type="RefSeq" id="WP_120697675.1">
    <property type="nucleotide sequence ID" value="NZ_RBDX01000010.1"/>
</dbReference>
<evidence type="ECO:0000313" key="3">
    <source>
        <dbReference type="Proteomes" id="UP000268652"/>
    </source>
</evidence>
<gene>
    <name evidence="2" type="ORF">D7318_15395</name>
    <name evidence="1" type="ORF">D7319_14440</name>
</gene>
<proteinExistence type="predicted"/>
<dbReference type="EMBL" id="RBDX01000010">
    <property type="protein sequence ID" value="RKN08595.1"/>
    <property type="molecule type" value="Genomic_DNA"/>
</dbReference>
<dbReference type="Proteomes" id="UP000268652">
    <property type="component" value="Unassembled WGS sequence"/>
</dbReference>
<dbReference type="EMBL" id="RBDY01000010">
    <property type="protein sequence ID" value="RKN21753.1"/>
    <property type="molecule type" value="Genomic_DNA"/>
</dbReference>
<dbReference type="AlphaFoldDB" id="A0A3A9W5X2"/>
<reference evidence="3 4" key="1">
    <citation type="submission" date="2018-09" db="EMBL/GenBank/DDBJ databases">
        <title>Streptomyces sp. nov. DS1-2, an endophytic actinomycete isolated from roots of Dendrobium scabrilingue.</title>
        <authorList>
            <person name="Kuncharoen N."/>
            <person name="Kudo T."/>
            <person name="Ohkuma M."/>
            <person name="Yuki M."/>
            <person name="Tanasupawat S."/>
        </authorList>
    </citation>
    <scope>NUCLEOTIDE SEQUENCE [LARGE SCALE GENOMIC DNA]</scope>
    <source>
        <strain evidence="1 4">AZ1-7</strain>
        <strain evidence="2 3">DS1-2</strain>
    </source>
</reference>